<comment type="caution">
    <text evidence="2">The sequence shown here is derived from an EMBL/GenBank/DDBJ whole genome shotgun (WGS) entry which is preliminary data.</text>
</comment>
<dbReference type="InterPro" id="IPR000073">
    <property type="entry name" value="AB_hydrolase_1"/>
</dbReference>
<dbReference type="SUPFAM" id="SSF53474">
    <property type="entry name" value="alpha/beta-Hydrolases"/>
    <property type="match status" value="1"/>
</dbReference>
<dbReference type="EMBL" id="JAPEVG010000351">
    <property type="protein sequence ID" value="KAJ8468176.1"/>
    <property type="molecule type" value="Genomic_DNA"/>
</dbReference>
<name>A0AAD7X7Y7_9APHY</name>
<dbReference type="InterPro" id="IPR029058">
    <property type="entry name" value="AB_hydrolase_fold"/>
</dbReference>
<dbReference type="Pfam" id="PF12697">
    <property type="entry name" value="Abhydrolase_6"/>
    <property type="match status" value="1"/>
</dbReference>
<sequence>MAIISTTSTAPTSSMEEVLKLPDGRTLAYSHSGPSDSKLVLIWFHGLFSVGDAANPPKPIRERNALFIAPTLPGWGNTSPTLPGKTFAETVVSDTLALLEHLRPQPSNDSLRIYVAGGSFGTVPTQIVFGAPYDRFPYGRHIVGMLLMAPFSPFREDVNYRKGLCWRDWISVGPLTRIVPGRMVQRLMKSALAGKVRDVASAEAFLQKEFFADMDEEEKARYAAWRERTGERGGGVPAKDGGGDGEERERVVGGIKEFDEEHARKPVVLALGRGDTSLRGMAKFLQESYKNVRVEEYEGGHLASAWSMDEVLEEMFTAGGD</sequence>
<evidence type="ECO:0000259" key="1">
    <source>
        <dbReference type="Pfam" id="PF12697"/>
    </source>
</evidence>
<proteinExistence type="predicted"/>
<evidence type="ECO:0000313" key="3">
    <source>
        <dbReference type="Proteomes" id="UP001215151"/>
    </source>
</evidence>
<dbReference type="AlphaFoldDB" id="A0AAD7X7Y7"/>
<organism evidence="2 3">
    <name type="scientific">Trametes cubensis</name>
    <dbReference type="NCBI Taxonomy" id="1111947"/>
    <lineage>
        <taxon>Eukaryota</taxon>
        <taxon>Fungi</taxon>
        <taxon>Dikarya</taxon>
        <taxon>Basidiomycota</taxon>
        <taxon>Agaricomycotina</taxon>
        <taxon>Agaricomycetes</taxon>
        <taxon>Polyporales</taxon>
        <taxon>Polyporaceae</taxon>
        <taxon>Trametes</taxon>
    </lineage>
</organism>
<dbReference type="Proteomes" id="UP001215151">
    <property type="component" value="Unassembled WGS sequence"/>
</dbReference>
<keyword evidence="3" id="KW-1185">Reference proteome</keyword>
<feature type="domain" description="AB hydrolase-1" evidence="1">
    <location>
        <begin position="57"/>
        <end position="310"/>
    </location>
</feature>
<protein>
    <recommendedName>
        <fullName evidence="1">AB hydrolase-1 domain-containing protein</fullName>
    </recommendedName>
</protein>
<dbReference type="Gene3D" id="3.40.50.1820">
    <property type="entry name" value="alpha/beta hydrolase"/>
    <property type="match status" value="1"/>
</dbReference>
<accession>A0AAD7X7Y7</accession>
<gene>
    <name evidence="2" type="ORF">ONZ51_g9798</name>
</gene>
<reference evidence="2" key="1">
    <citation type="submission" date="2022-11" db="EMBL/GenBank/DDBJ databases">
        <title>Genome Sequence of Cubamyces cubensis.</title>
        <authorList>
            <person name="Buettner E."/>
        </authorList>
    </citation>
    <scope>NUCLEOTIDE SEQUENCE</scope>
    <source>
        <strain evidence="2">MPL-01</strain>
    </source>
</reference>
<evidence type="ECO:0000313" key="2">
    <source>
        <dbReference type="EMBL" id="KAJ8468176.1"/>
    </source>
</evidence>